<dbReference type="Proteomes" id="UP000535890">
    <property type="component" value="Unassembled WGS sequence"/>
</dbReference>
<dbReference type="InterPro" id="IPR008335">
    <property type="entry name" value="Mopterin_OxRdtase_euk"/>
</dbReference>
<dbReference type="Gene3D" id="2.60.40.650">
    <property type="match status" value="1"/>
</dbReference>
<feature type="domain" description="Oxidoreductase molybdopterin-binding" evidence="1">
    <location>
        <begin position="47"/>
        <end position="195"/>
    </location>
</feature>
<evidence type="ECO:0000313" key="3">
    <source>
        <dbReference type="Proteomes" id="UP000535890"/>
    </source>
</evidence>
<reference evidence="2 3" key="1">
    <citation type="submission" date="2020-07" db="EMBL/GenBank/DDBJ databases">
        <title>Sequencing the genomes of 1000 actinobacteria strains.</title>
        <authorList>
            <person name="Klenk H.-P."/>
        </authorList>
    </citation>
    <scope>NUCLEOTIDE SEQUENCE [LARGE SCALE GENOMIC DNA]</scope>
    <source>
        <strain evidence="2 3">DSM 45772</strain>
    </source>
</reference>
<dbReference type="GO" id="GO:0008482">
    <property type="term" value="F:sulfite oxidase activity"/>
    <property type="evidence" value="ECO:0007669"/>
    <property type="project" value="TreeGrafter"/>
</dbReference>
<protein>
    <submittedName>
        <fullName evidence="2">DMSO/TMAO reductase YedYZ molybdopterin-dependent catalytic subunit</fullName>
    </submittedName>
</protein>
<dbReference type="Gene3D" id="3.90.420.10">
    <property type="entry name" value="Oxidoreductase, molybdopterin-binding domain"/>
    <property type="match status" value="1"/>
</dbReference>
<accession>A0A7Y9J5M1</accession>
<sequence>MRARMDTVGAVRRLVPPERLTSRVTALEDAFVIGHFGLAAPRPDRPVVVNGLVDRAVELTPDDVRALPQRRVESVHECFGNPLAPGEWVRRAANLVWTGARLRDVLDLAGVQPDATSVWARGADHGEFGGETSPDYLKDLPVDAVLDRALVAYACNDTWLQADRGGPLRLVVPGFFGTNSVKWLTELTLADHRPEHLFTTRLYLRPGPDGRSVPVRELDVTSVLIDVTDGVARGWAWSSVPVTRVVVTADGRPVTAELERARGRAWQGFRATVGSARTITARATDALGRTQPTSGARNAVHELSL</sequence>
<gene>
    <name evidence="2" type="ORF">BJ983_002395</name>
</gene>
<comment type="caution">
    <text evidence="2">The sequence shown here is derived from an EMBL/GenBank/DDBJ whole genome shotgun (WGS) entry which is preliminary data.</text>
</comment>
<keyword evidence="3" id="KW-1185">Reference proteome</keyword>
<organism evidence="2 3">
    <name type="scientific">Actinomycetospora corticicola</name>
    <dbReference type="NCBI Taxonomy" id="663602"/>
    <lineage>
        <taxon>Bacteria</taxon>
        <taxon>Bacillati</taxon>
        <taxon>Actinomycetota</taxon>
        <taxon>Actinomycetes</taxon>
        <taxon>Pseudonocardiales</taxon>
        <taxon>Pseudonocardiaceae</taxon>
        <taxon>Actinomycetospora</taxon>
    </lineage>
</organism>
<evidence type="ECO:0000259" key="1">
    <source>
        <dbReference type="Pfam" id="PF00174"/>
    </source>
</evidence>
<proteinExistence type="predicted"/>
<evidence type="ECO:0000313" key="2">
    <source>
        <dbReference type="EMBL" id="NYD36293.1"/>
    </source>
</evidence>
<dbReference type="AlphaFoldDB" id="A0A7Y9J5M1"/>
<name>A0A7Y9J5M1_9PSEU</name>
<dbReference type="Pfam" id="PF00174">
    <property type="entry name" value="Oxidored_molyb"/>
    <property type="match status" value="1"/>
</dbReference>
<dbReference type="SUPFAM" id="SSF56524">
    <property type="entry name" value="Oxidoreductase molybdopterin-binding domain"/>
    <property type="match status" value="1"/>
</dbReference>
<dbReference type="PANTHER" id="PTHR19372">
    <property type="entry name" value="SULFITE REDUCTASE"/>
    <property type="match status" value="1"/>
</dbReference>
<dbReference type="GO" id="GO:0006790">
    <property type="term" value="P:sulfur compound metabolic process"/>
    <property type="evidence" value="ECO:0007669"/>
    <property type="project" value="TreeGrafter"/>
</dbReference>
<dbReference type="EMBL" id="JACCBN010000001">
    <property type="protein sequence ID" value="NYD36293.1"/>
    <property type="molecule type" value="Genomic_DNA"/>
</dbReference>
<dbReference type="PRINTS" id="PR00407">
    <property type="entry name" value="EUMOPTERIN"/>
</dbReference>
<dbReference type="InterPro" id="IPR014756">
    <property type="entry name" value="Ig_E-set"/>
</dbReference>
<dbReference type="PANTHER" id="PTHR19372:SF7">
    <property type="entry name" value="SULFITE OXIDASE, MITOCHONDRIAL"/>
    <property type="match status" value="1"/>
</dbReference>
<dbReference type="SUPFAM" id="SSF81296">
    <property type="entry name" value="E set domains"/>
    <property type="match status" value="1"/>
</dbReference>
<dbReference type="InterPro" id="IPR036374">
    <property type="entry name" value="OxRdtase_Mopterin-bd_sf"/>
</dbReference>
<dbReference type="InterPro" id="IPR000572">
    <property type="entry name" value="OxRdtase_Mopterin-bd_dom"/>
</dbReference>
<dbReference type="RefSeq" id="WP_179793991.1">
    <property type="nucleotide sequence ID" value="NZ_BAABHP010000007.1"/>
</dbReference>
<dbReference type="GO" id="GO:0020037">
    <property type="term" value="F:heme binding"/>
    <property type="evidence" value="ECO:0007669"/>
    <property type="project" value="TreeGrafter"/>
</dbReference>
<dbReference type="GO" id="GO:0043546">
    <property type="term" value="F:molybdopterin cofactor binding"/>
    <property type="evidence" value="ECO:0007669"/>
    <property type="project" value="TreeGrafter"/>
</dbReference>